<dbReference type="InterPro" id="IPR002110">
    <property type="entry name" value="Ankyrin_rpt"/>
</dbReference>
<keyword evidence="1" id="KW-0040">ANK repeat</keyword>
<dbReference type="OrthoDB" id="194358at2759"/>
<evidence type="ECO:0008006" key="4">
    <source>
        <dbReference type="Google" id="ProtNLM"/>
    </source>
</evidence>
<comment type="caution">
    <text evidence="2">The sequence shown here is derived from an EMBL/GenBank/DDBJ whole genome shotgun (WGS) entry which is preliminary data.</text>
</comment>
<keyword evidence="3" id="KW-1185">Reference proteome</keyword>
<sequence>MTTLDELLNWCSSLVRKSLQSDELELAHFTVKEYLMGLNESCGADMAQYRMSVDHTDISRTCFRFLGLSEFDGTPLPVTDLDPELSGFDEAWRDFEGKYTFMEYVLRYWHVHAHKSSWDEIEDGLWLLFDESSSSYRLWTFGNLYYHAMDHSSNLERERHSSPLSSLKKVTGPSGPSALHWAAVLALPNICTVLITRGVEVNASSILGSPIYCATMGFYSFPRRMQIMVPIRNSKRRLSRI</sequence>
<feature type="repeat" description="ANK" evidence="1">
    <location>
        <begin position="174"/>
        <end position="206"/>
    </location>
</feature>
<dbReference type="AlphaFoldDB" id="A0A9X0AI02"/>
<organism evidence="2 3">
    <name type="scientific">Sclerotinia nivalis</name>
    <dbReference type="NCBI Taxonomy" id="352851"/>
    <lineage>
        <taxon>Eukaryota</taxon>
        <taxon>Fungi</taxon>
        <taxon>Dikarya</taxon>
        <taxon>Ascomycota</taxon>
        <taxon>Pezizomycotina</taxon>
        <taxon>Leotiomycetes</taxon>
        <taxon>Helotiales</taxon>
        <taxon>Sclerotiniaceae</taxon>
        <taxon>Sclerotinia</taxon>
    </lineage>
</organism>
<reference evidence="2" key="1">
    <citation type="submission" date="2022-11" db="EMBL/GenBank/DDBJ databases">
        <title>Genome Resource of Sclerotinia nivalis Strain SnTB1, a Plant Pathogen Isolated from American Ginseng.</title>
        <authorList>
            <person name="Fan S."/>
        </authorList>
    </citation>
    <scope>NUCLEOTIDE SEQUENCE</scope>
    <source>
        <strain evidence="2">SnTB1</strain>
    </source>
</reference>
<gene>
    <name evidence="2" type="ORF">OCU04_008370</name>
</gene>
<proteinExistence type="predicted"/>
<evidence type="ECO:0000313" key="2">
    <source>
        <dbReference type="EMBL" id="KAJ8063127.1"/>
    </source>
</evidence>
<dbReference type="EMBL" id="JAPEIS010000009">
    <property type="protein sequence ID" value="KAJ8063127.1"/>
    <property type="molecule type" value="Genomic_DNA"/>
</dbReference>
<protein>
    <recommendedName>
        <fullName evidence="4">Ankyrin repeat protein</fullName>
    </recommendedName>
</protein>
<accession>A0A9X0AI02</accession>
<name>A0A9X0AI02_9HELO</name>
<dbReference type="Proteomes" id="UP001152300">
    <property type="component" value="Unassembled WGS sequence"/>
</dbReference>
<evidence type="ECO:0000313" key="3">
    <source>
        <dbReference type="Proteomes" id="UP001152300"/>
    </source>
</evidence>
<evidence type="ECO:0000256" key="1">
    <source>
        <dbReference type="PROSITE-ProRule" id="PRU00023"/>
    </source>
</evidence>
<dbReference type="PROSITE" id="PS50088">
    <property type="entry name" value="ANK_REPEAT"/>
    <property type="match status" value="1"/>
</dbReference>